<dbReference type="WBParaSite" id="RSKR_0000648800.1">
    <property type="protein sequence ID" value="RSKR_0000648800.1"/>
    <property type="gene ID" value="RSKR_0000648800"/>
</dbReference>
<dbReference type="Proteomes" id="UP000095286">
    <property type="component" value="Unplaced"/>
</dbReference>
<organism evidence="1 2">
    <name type="scientific">Rhabditophanes sp. KR3021</name>
    <dbReference type="NCBI Taxonomy" id="114890"/>
    <lineage>
        <taxon>Eukaryota</taxon>
        <taxon>Metazoa</taxon>
        <taxon>Ecdysozoa</taxon>
        <taxon>Nematoda</taxon>
        <taxon>Chromadorea</taxon>
        <taxon>Rhabditida</taxon>
        <taxon>Tylenchina</taxon>
        <taxon>Panagrolaimomorpha</taxon>
        <taxon>Strongyloidoidea</taxon>
        <taxon>Alloionematidae</taxon>
        <taxon>Rhabditophanes</taxon>
    </lineage>
</organism>
<reference evidence="2" key="1">
    <citation type="submission" date="2016-11" db="UniProtKB">
        <authorList>
            <consortium name="WormBaseParasite"/>
        </authorList>
    </citation>
    <scope>IDENTIFICATION</scope>
    <source>
        <strain evidence="2">KR3021</strain>
    </source>
</reference>
<evidence type="ECO:0000313" key="1">
    <source>
        <dbReference type="Proteomes" id="UP000095286"/>
    </source>
</evidence>
<protein>
    <submittedName>
        <fullName evidence="2">Dopey_N domain-containing protein</fullName>
    </submittedName>
</protein>
<proteinExistence type="predicted"/>
<evidence type="ECO:0000313" key="2">
    <source>
        <dbReference type="WBParaSite" id="RSKR_0000648800.1"/>
    </source>
</evidence>
<accession>A0AC35U2H7</accession>
<sequence length="101" mass="10785">MGQRLTPALPGFITAVLLGLEEGTEFYDRTFSLLEQILKSVGSAAFYASLWEAVLGSPSVRLPALIFVNAKFDKTISVGKQQEIMGGEHADHMIAALCAAG</sequence>
<name>A0AC35U2H7_9BILA</name>